<comment type="caution">
    <text evidence="2">The sequence shown here is derived from an EMBL/GenBank/DDBJ whole genome shotgun (WGS) entry which is preliminary data.</text>
</comment>
<feature type="compositionally biased region" description="Polar residues" evidence="1">
    <location>
        <begin position="346"/>
        <end position="357"/>
    </location>
</feature>
<reference evidence="2" key="1">
    <citation type="submission" date="2019-12" db="EMBL/GenBank/DDBJ databases">
        <title>Genome sequencing and annotation of Brassica cretica.</title>
        <authorList>
            <person name="Studholme D.J."/>
            <person name="Sarris P.F."/>
        </authorList>
    </citation>
    <scope>NUCLEOTIDE SEQUENCE</scope>
    <source>
        <strain evidence="2">PFS-102/07</strain>
        <tissue evidence="2">Leaf</tissue>
    </source>
</reference>
<accession>A0A8S9IXN0</accession>
<organism evidence="2">
    <name type="scientific">Brassica cretica</name>
    <name type="common">Mustard</name>
    <dbReference type="NCBI Taxonomy" id="69181"/>
    <lineage>
        <taxon>Eukaryota</taxon>
        <taxon>Viridiplantae</taxon>
        <taxon>Streptophyta</taxon>
        <taxon>Embryophyta</taxon>
        <taxon>Tracheophyta</taxon>
        <taxon>Spermatophyta</taxon>
        <taxon>Magnoliopsida</taxon>
        <taxon>eudicotyledons</taxon>
        <taxon>Gunneridae</taxon>
        <taxon>Pentapetalae</taxon>
        <taxon>rosids</taxon>
        <taxon>malvids</taxon>
        <taxon>Brassicales</taxon>
        <taxon>Brassicaceae</taxon>
        <taxon>Brassiceae</taxon>
        <taxon>Brassica</taxon>
    </lineage>
</organism>
<protein>
    <submittedName>
        <fullName evidence="2">Uncharacterized protein</fullName>
    </submittedName>
</protein>
<name>A0A8S9IXN0_BRACR</name>
<gene>
    <name evidence="2" type="ORF">F2Q70_00003694</name>
</gene>
<evidence type="ECO:0000313" key="2">
    <source>
        <dbReference type="EMBL" id="KAF2574458.1"/>
    </source>
</evidence>
<feature type="compositionally biased region" description="Low complexity" evidence="1">
    <location>
        <begin position="328"/>
        <end position="339"/>
    </location>
</feature>
<sequence length="392" mass="43120">MKEEITSVFTLALDLRIEKRVEPDLKLMAFHETNLQINVSGENGRAKGRSMKKGARIGDFPRRTIQRSSTTVDPTRSSQKIVLDIYGSIKVEPQRKQHHNSGCMTSRHTRSNAQGPLLTLGNEELARLERQNRQQPRPTNTIMVDHGGQDYLTAAMALMQQQMQQMQQTINAQEAAPQAAADLAAQQSQVFIMEEAASENNVSDATPEGDNTVDDQQESRVEQRLSETIPGKNICPDPSAAQPVPEPETANCSTDRSFASDCSARRDKGSSDDDAAVAPGYMPSSTRSNKESHMIFSPDPASLERTIRKEARSLSTDTNTSVSLDSAQPPSTQTPVPSTDFCSPLSIKNTNLPSTDTLHPKSIDIPSRTSIDTEPRDMVAPLILVRDKWRPA</sequence>
<evidence type="ECO:0000256" key="1">
    <source>
        <dbReference type="SAM" id="MobiDB-lite"/>
    </source>
</evidence>
<feature type="compositionally biased region" description="Polar residues" evidence="1">
    <location>
        <begin position="100"/>
        <end position="114"/>
    </location>
</feature>
<proteinExistence type="predicted"/>
<dbReference type="AlphaFoldDB" id="A0A8S9IXN0"/>
<feature type="compositionally biased region" description="Polar residues" evidence="1">
    <location>
        <begin position="313"/>
        <end position="326"/>
    </location>
</feature>
<dbReference type="EMBL" id="QGKY02001015">
    <property type="protein sequence ID" value="KAF2574458.1"/>
    <property type="molecule type" value="Genomic_DNA"/>
</dbReference>
<feature type="region of interest" description="Disordered" evidence="1">
    <location>
        <begin position="197"/>
        <end position="372"/>
    </location>
</feature>
<feature type="region of interest" description="Disordered" evidence="1">
    <location>
        <begin position="94"/>
        <end position="115"/>
    </location>
</feature>